<dbReference type="Pfam" id="PF00698">
    <property type="entry name" value="Acyl_transf_1"/>
    <property type="match status" value="1"/>
</dbReference>
<dbReference type="InterPro" id="IPR016036">
    <property type="entry name" value="Malonyl_transacylase_ACP-bd"/>
</dbReference>
<dbReference type="SMART" id="SM00827">
    <property type="entry name" value="PKS_AT"/>
    <property type="match status" value="1"/>
</dbReference>
<keyword evidence="8" id="KW-1185">Reference proteome</keyword>
<dbReference type="PROSITE" id="PS00606">
    <property type="entry name" value="KS3_1"/>
    <property type="match status" value="1"/>
</dbReference>
<dbReference type="Pfam" id="PF21394">
    <property type="entry name" value="Beta-ketacyl_N"/>
    <property type="match status" value="1"/>
</dbReference>
<accession>A0ABX3PGZ5</accession>
<dbReference type="SUPFAM" id="SSF53901">
    <property type="entry name" value="Thiolase-like"/>
    <property type="match status" value="1"/>
</dbReference>
<dbReference type="Proteomes" id="UP000192652">
    <property type="component" value="Unassembled WGS sequence"/>
</dbReference>
<dbReference type="Pfam" id="PF16197">
    <property type="entry name" value="KAsynt_C_assoc"/>
    <property type="match status" value="1"/>
</dbReference>
<dbReference type="InterPro" id="IPR001227">
    <property type="entry name" value="Ac_transferase_dom_sf"/>
</dbReference>
<dbReference type="InterPro" id="IPR032821">
    <property type="entry name" value="PKS_assoc"/>
</dbReference>
<proteinExistence type="predicted"/>
<name>A0ABX3PGZ5_9HYPH</name>
<dbReference type="InterPro" id="IPR057326">
    <property type="entry name" value="KR_dom"/>
</dbReference>
<dbReference type="InterPro" id="IPR013968">
    <property type="entry name" value="PKS_KR"/>
</dbReference>
<keyword evidence="2" id="KW-0597">Phosphoprotein</keyword>
<dbReference type="RefSeq" id="WP_081174635.1">
    <property type="nucleotide sequence ID" value="NZ_MSPX01000003.1"/>
</dbReference>
<dbReference type="InterPro" id="IPR016039">
    <property type="entry name" value="Thiolase-like"/>
</dbReference>
<dbReference type="InterPro" id="IPR018201">
    <property type="entry name" value="Ketoacyl_synth_AS"/>
</dbReference>
<protein>
    <submittedName>
        <fullName evidence="7">Polyketide synthase</fullName>
    </submittedName>
</protein>
<dbReference type="InterPro" id="IPR006162">
    <property type="entry name" value="Ppantetheine_attach_site"/>
</dbReference>
<dbReference type="InterPro" id="IPR016035">
    <property type="entry name" value="Acyl_Trfase/lysoPLipase"/>
</dbReference>
<evidence type="ECO:0000256" key="3">
    <source>
        <dbReference type="ARBA" id="ARBA00022679"/>
    </source>
</evidence>
<organism evidence="7 8">
    <name type="scientific">Xaviernesmea rhizosphaerae</name>
    <dbReference type="NCBI Taxonomy" id="1672749"/>
    <lineage>
        <taxon>Bacteria</taxon>
        <taxon>Pseudomonadati</taxon>
        <taxon>Pseudomonadota</taxon>
        <taxon>Alphaproteobacteria</taxon>
        <taxon>Hyphomicrobiales</taxon>
        <taxon>Rhizobiaceae</taxon>
        <taxon>Rhizobium/Agrobacterium group</taxon>
        <taxon>Xaviernesmea</taxon>
    </lineage>
</organism>
<dbReference type="SUPFAM" id="SSF52151">
    <property type="entry name" value="FabD/lysophospholipase-like"/>
    <property type="match status" value="1"/>
</dbReference>
<dbReference type="SMART" id="SM00822">
    <property type="entry name" value="PKS_KR"/>
    <property type="match status" value="1"/>
</dbReference>
<dbReference type="InterPro" id="IPR020841">
    <property type="entry name" value="PKS_Beta-ketoAc_synthase_dom"/>
</dbReference>
<dbReference type="PANTHER" id="PTHR43775">
    <property type="entry name" value="FATTY ACID SYNTHASE"/>
    <property type="match status" value="1"/>
</dbReference>
<dbReference type="SUPFAM" id="SSF47336">
    <property type="entry name" value="ACP-like"/>
    <property type="match status" value="1"/>
</dbReference>
<dbReference type="SMART" id="SM00825">
    <property type="entry name" value="PKS_KS"/>
    <property type="match status" value="1"/>
</dbReference>
<reference evidence="7 8" key="1">
    <citation type="journal article" date="2017" name="Antonie Van Leeuwenhoek">
        <title>Rhizobium rhizosphaerae sp. nov., a novel species isolated from rice rhizosphere.</title>
        <authorList>
            <person name="Zhao J.J."/>
            <person name="Zhang J."/>
            <person name="Zhang R.J."/>
            <person name="Zhang C.W."/>
            <person name="Yin H.Q."/>
            <person name="Zhang X.X."/>
        </authorList>
    </citation>
    <scope>NUCLEOTIDE SEQUENCE [LARGE SCALE GENOMIC DNA]</scope>
    <source>
        <strain evidence="7 8">RD15</strain>
    </source>
</reference>
<dbReference type="PROSITE" id="PS00012">
    <property type="entry name" value="PHOSPHOPANTETHEINE"/>
    <property type="match status" value="1"/>
</dbReference>
<dbReference type="Gene3D" id="3.40.50.720">
    <property type="entry name" value="NAD(P)-binding Rossmann-like Domain"/>
    <property type="match status" value="1"/>
</dbReference>
<dbReference type="SUPFAM" id="SSF55048">
    <property type="entry name" value="Probable ACP-binding domain of malonyl-CoA ACP transacylase"/>
    <property type="match status" value="1"/>
</dbReference>
<evidence type="ECO:0000259" key="5">
    <source>
        <dbReference type="PROSITE" id="PS50075"/>
    </source>
</evidence>
<dbReference type="Pfam" id="PF00109">
    <property type="entry name" value="ketoacyl-synt"/>
    <property type="match status" value="1"/>
</dbReference>
<dbReference type="Pfam" id="PF00550">
    <property type="entry name" value="PP-binding"/>
    <property type="match status" value="1"/>
</dbReference>
<dbReference type="InterPro" id="IPR050091">
    <property type="entry name" value="PKS_NRPS_Biosynth_Enz"/>
</dbReference>
<evidence type="ECO:0000256" key="4">
    <source>
        <dbReference type="SAM" id="MobiDB-lite"/>
    </source>
</evidence>
<dbReference type="EMBL" id="MSPX01000003">
    <property type="protein sequence ID" value="OQP87450.1"/>
    <property type="molecule type" value="Genomic_DNA"/>
</dbReference>
<evidence type="ECO:0000256" key="1">
    <source>
        <dbReference type="ARBA" id="ARBA00022450"/>
    </source>
</evidence>
<dbReference type="PANTHER" id="PTHR43775:SF51">
    <property type="entry name" value="INACTIVE PHENOLPHTHIOCEROL SYNTHESIS POLYKETIDE SYNTHASE TYPE I PKS1-RELATED"/>
    <property type="match status" value="1"/>
</dbReference>
<dbReference type="Gene3D" id="3.40.366.10">
    <property type="entry name" value="Malonyl-Coenzyme A Acyl Carrier Protein, domain 2"/>
    <property type="match status" value="1"/>
</dbReference>
<comment type="caution">
    <text evidence="7">The sequence shown here is derived from an EMBL/GenBank/DDBJ whole genome shotgun (WGS) entry which is preliminary data.</text>
</comment>
<sequence>MHDLSAALPEADDNRHRIAVIGMAARLPGAADLNQFWQNLVDGRESVRRFTEEDLRASGVADSLRSSGDFVPAGAPLDGADRFDAAFFGYSPAEAEILDPQQRIFLECAWEALETAGYAGEAGGGAVGVFAAAGINTYLFNLRDNGRIRATVSPYEIFVSNDKDFLATRTAFKLNLTGPAITVQTACSSSLVAVHMAAQSLLSGDCDMALAGGVALSYGTGYRAREGGILSPGGHCRAFDAASDGTVPGSGVGIVVLKRLEDALIDGDTIDAVLLGSAINNDGARKASFTAPQVDSQAVVIADALAMAGVAAESIGYVEAHGTGTALGDPIEVAALTKAFRRDTNRKGFCALGSVKTNIGHLDTAAGIAGLIKSVLALKHRQIPASLHYTTPNPQIDFAESPFFVNAALRPWQDAAGPRRAGVSSFGIGGTNAHVVLEEAPSLSPRAQEAGPQLLLLSARSPRALARTAARLADRLAADKAPALADVAFTLRAGRRGFGHRQFVVAGDRQQAVARLRALADGGEADLVQTAADAPAEAVFLFPGQGSPYPAMGKALHAALPAFREAFDACARLLDRELGIDFKAWLFSGDEEVHRTDLAQPALFAVEYALARLMMAHGVRPAALHGHSIGEYAAACIAGVFDLETAIRLVVARGRLMQSAEPGAMLAIIHPGEDIGRLMSPALSLAAANAPGLSVLSGATDAIAALQDRLTAEGIASRRLKTSHAFHGPMMAPAAAAFRALLSAERLSAPSVPLISNVTGTWMTPQQATDPAYWTDHLLQTVRFEEGTRTLMARPNAVFLELGPGRTLGNFTAQTGVDAQRIGVTMLDTAREREAEQTLEAIGRYRQRNGSLQPEARQGRRVALPTYPFESTRHWIEADDARATAAALPAPKTGPTLSRVDWRRAMAGKAGHAAPRGRILLFDDGHIGPALADALERGGAEPYRARMGSGFAEPDYRCFTLHPQAADDYAALLDSLDARGAAPRHVIFAWPLAGRPEPEREQGPQQPDAPAQALLLLVRALAQAGRAVTLTVMTRNAIDATGLEPADTAQALVAGMVRVIGQEYPALTCRHIDIDDAPPARLAPRLRDALGQDAPEIALRGPHSWLPEAREIDRPEGPGLKPSGVYVLAGTLAESVGKAWEQGLAALPGAKLALLQPEDAPAIDNPEGVTLRLDLADPAAVREALDTVAAHFGRIDGVFLAMPQSDETSAALIAELQPSHWRDTLDRLALVESFAAALAGRKLGFCCVQSSLSTQVGGLGLSAYAAGHAAIDRLVAEQAKAGETGWLAIGYPLIAEGSGSPSSSGGRKNAFAVSPEAAWDFTAAAIASGISGRLLLSGAALPPADTPAAVEETAPPDAGRSRPPLATAYRAPRTPTEATITGIFEELLGLAPVGVDDGFYELGGHSLLAIRAVARLREAFPVDIAMRDLLFDNPTAAAIAATIDARRTQQADLAGMADLLDEVTRLSDADVDRLLAGGSMR</sequence>
<dbReference type="InterPro" id="IPR049490">
    <property type="entry name" value="C883_1060-like_KR_N"/>
</dbReference>
<feature type="domain" description="Carrier" evidence="5">
    <location>
        <begin position="1371"/>
        <end position="1447"/>
    </location>
</feature>
<dbReference type="Gene3D" id="3.40.50.1820">
    <property type="entry name" value="alpha/beta hydrolase"/>
    <property type="match status" value="1"/>
</dbReference>
<dbReference type="InterPro" id="IPR009081">
    <property type="entry name" value="PP-bd_ACP"/>
</dbReference>
<dbReference type="InterPro" id="IPR014043">
    <property type="entry name" value="Acyl_transferase_dom"/>
</dbReference>
<dbReference type="Pfam" id="PF02801">
    <property type="entry name" value="Ketoacyl-synt_C"/>
    <property type="match status" value="1"/>
</dbReference>
<dbReference type="Gene3D" id="3.40.47.10">
    <property type="match status" value="1"/>
</dbReference>
<keyword evidence="1" id="KW-0596">Phosphopantetheine</keyword>
<evidence type="ECO:0000256" key="2">
    <source>
        <dbReference type="ARBA" id="ARBA00022553"/>
    </source>
</evidence>
<dbReference type="InterPro" id="IPR029058">
    <property type="entry name" value="AB_hydrolase_fold"/>
</dbReference>
<dbReference type="PROSITE" id="PS52004">
    <property type="entry name" value="KS3_2"/>
    <property type="match status" value="1"/>
</dbReference>
<dbReference type="PROSITE" id="PS50075">
    <property type="entry name" value="CARRIER"/>
    <property type="match status" value="1"/>
</dbReference>
<dbReference type="SUPFAM" id="SSF51735">
    <property type="entry name" value="NAD(P)-binding Rossmann-fold domains"/>
    <property type="match status" value="2"/>
</dbReference>
<gene>
    <name evidence="7" type="ORF">BTR14_05830</name>
</gene>
<dbReference type="Gene3D" id="3.30.70.3290">
    <property type="match status" value="1"/>
</dbReference>
<feature type="region of interest" description="Disordered" evidence="4">
    <location>
        <begin position="1345"/>
        <end position="1367"/>
    </location>
</feature>
<evidence type="ECO:0000313" key="8">
    <source>
        <dbReference type="Proteomes" id="UP000192652"/>
    </source>
</evidence>
<dbReference type="InterPro" id="IPR014031">
    <property type="entry name" value="Ketoacyl_synth_C"/>
</dbReference>
<dbReference type="InterPro" id="IPR014030">
    <property type="entry name" value="Ketoacyl_synth_N"/>
</dbReference>
<feature type="domain" description="Ketosynthase family 3 (KS3)" evidence="6">
    <location>
        <begin position="15"/>
        <end position="439"/>
    </location>
</feature>
<dbReference type="CDD" id="cd00833">
    <property type="entry name" value="PKS"/>
    <property type="match status" value="1"/>
</dbReference>
<dbReference type="InterPro" id="IPR036291">
    <property type="entry name" value="NAD(P)-bd_dom_sf"/>
</dbReference>
<evidence type="ECO:0000259" key="6">
    <source>
        <dbReference type="PROSITE" id="PS52004"/>
    </source>
</evidence>
<dbReference type="InterPro" id="IPR020806">
    <property type="entry name" value="PKS_PP-bd"/>
</dbReference>
<dbReference type="SMART" id="SM00823">
    <property type="entry name" value="PKS_PP"/>
    <property type="match status" value="1"/>
</dbReference>
<dbReference type="Pfam" id="PF08659">
    <property type="entry name" value="KR"/>
    <property type="match status" value="1"/>
</dbReference>
<evidence type="ECO:0000313" key="7">
    <source>
        <dbReference type="EMBL" id="OQP87450.1"/>
    </source>
</evidence>
<dbReference type="InterPro" id="IPR036736">
    <property type="entry name" value="ACP-like_sf"/>
</dbReference>
<keyword evidence="3" id="KW-0808">Transferase</keyword>